<dbReference type="PANTHER" id="PTHR19136:SF81">
    <property type="entry name" value="MOLYBDENUM COFACTOR GUANYLYLTRANSFERASE"/>
    <property type="match status" value="1"/>
</dbReference>
<evidence type="ECO:0000256" key="1">
    <source>
        <dbReference type="ARBA" id="ARBA00022679"/>
    </source>
</evidence>
<keyword evidence="1" id="KW-0808">Transferase</keyword>
<dbReference type="Pfam" id="PF12804">
    <property type="entry name" value="NTP_transf_3"/>
    <property type="match status" value="1"/>
</dbReference>
<organism evidence="3 4">
    <name type="scientific">Dactylosporangium sucinum</name>
    <dbReference type="NCBI Taxonomy" id="1424081"/>
    <lineage>
        <taxon>Bacteria</taxon>
        <taxon>Bacillati</taxon>
        <taxon>Actinomycetota</taxon>
        <taxon>Actinomycetes</taxon>
        <taxon>Micromonosporales</taxon>
        <taxon>Micromonosporaceae</taxon>
        <taxon>Dactylosporangium</taxon>
    </lineage>
</organism>
<sequence length="202" mass="20645">MSSASVPRNRPPAAVAAVVLAGGPGRRMGGRDKPMVPVDGVPMLARVLTAVAAIATEVVVVGPDRGDLGPGVLTVQEQPPGGGPVAGLDAGLAALRTAPDVVLVLAADLPRLDAPAVRRLVGAVDERDGAVFVDGDGRRQVLCGAFRSAALRTALSRVGDPAGVAVRQLIEGLDVGEVGWDESGIPPYFDCDTEADLRRVHE</sequence>
<protein>
    <recommendedName>
        <fullName evidence="2">MobA-like NTP transferase domain-containing protein</fullName>
    </recommendedName>
</protein>
<feature type="domain" description="MobA-like NTP transferase" evidence="2">
    <location>
        <begin position="17"/>
        <end position="159"/>
    </location>
</feature>
<proteinExistence type="predicted"/>
<name>A0A917X6W3_9ACTN</name>
<evidence type="ECO:0000259" key="2">
    <source>
        <dbReference type="Pfam" id="PF12804"/>
    </source>
</evidence>
<dbReference type="PANTHER" id="PTHR19136">
    <property type="entry name" value="MOLYBDENUM COFACTOR GUANYLYLTRANSFERASE"/>
    <property type="match status" value="1"/>
</dbReference>
<reference evidence="3" key="2">
    <citation type="submission" date="2020-09" db="EMBL/GenBank/DDBJ databases">
        <authorList>
            <person name="Sun Q."/>
            <person name="Ohkuma M."/>
        </authorList>
    </citation>
    <scope>NUCLEOTIDE SEQUENCE</scope>
    <source>
        <strain evidence="3">JCM 19831</strain>
    </source>
</reference>
<dbReference type="AlphaFoldDB" id="A0A917X6W3"/>
<dbReference type="GO" id="GO:0016779">
    <property type="term" value="F:nucleotidyltransferase activity"/>
    <property type="evidence" value="ECO:0007669"/>
    <property type="project" value="TreeGrafter"/>
</dbReference>
<dbReference type="InterPro" id="IPR025877">
    <property type="entry name" value="MobA-like_NTP_Trfase"/>
</dbReference>
<accession>A0A917X6W3</accession>
<dbReference type="Proteomes" id="UP000642070">
    <property type="component" value="Unassembled WGS sequence"/>
</dbReference>
<comment type="caution">
    <text evidence="3">The sequence shown here is derived from an EMBL/GenBank/DDBJ whole genome shotgun (WGS) entry which is preliminary data.</text>
</comment>
<dbReference type="InterPro" id="IPR029044">
    <property type="entry name" value="Nucleotide-diphossugar_trans"/>
</dbReference>
<dbReference type="SUPFAM" id="SSF53448">
    <property type="entry name" value="Nucleotide-diphospho-sugar transferases"/>
    <property type="match status" value="1"/>
</dbReference>
<reference evidence="3" key="1">
    <citation type="journal article" date="2014" name="Int. J. Syst. Evol. Microbiol.">
        <title>Complete genome sequence of Corynebacterium casei LMG S-19264T (=DSM 44701T), isolated from a smear-ripened cheese.</title>
        <authorList>
            <consortium name="US DOE Joint Genome Institute (JGI-PGF)"/>
            <person name="Walter F."/>
            <person name="Albersmeier A."/>
            <person name="Kalinowski J."/>
            <person name="Ruckert C."/>
        </authorList>
    </citation>
    <scope>NUCLEOTIDE SEQUENCE</scope>
    <source>
        <strain evidence="3">JCM 19831</strain>
    </source>
</reference>
<keyword evidence="4" id="KW-1185">Reference proteome</keyword>
<evidence type="ECO:0000313" key="3">
    <source>
        <dbReference type="EMBL" id="GGM83866.1"/>
    </source>
</evidence>
<dbReference type="EMBL" id="BMPI01000094">
    <property type="protein sequence ID" value="GGM83866.1"/>
    <property type="molecule type" value="Genomic_DNA"/>
</dbReference>
<dbReference type="RefSeq" id="WP_229837099.1">
    <property type="nucleotide sequence ID" value="NZ_BMPI01000094.1"/>
</dbReference>
<dbReference type="Gene3D" id="3.90.550.10">
    <property type="entry name" value="Spore Coat Polysaccharide Biosynthesis Protein SpsA, Chain A"/>
    <property type="match status" value="1"/>
</dbReference>
<gene>
    <name evidence="3" type="ORF">GCM10007977_101600</name>
</gene>
<evidence type="ECO:0000313" key="4">
    <source>
        <dbReference type="Proteomes" id="UP000642070"/>
    </source>
</evidence>